<evidence type="ECO:0000256" key="1">
    <source>
        <dbReference type="SAM" id="Coils"/>
    </source>
</evidence>
<dbReference type="Proteomes" id="UP001163046">
    <property type="component" value="Unassembled WGS sequence"/>
</dbReference>
<feature type="coiled-coil region" evidence="1">
    <location>
        <begin position="175"/>
        <end position="248"/>
    </location>
</feature>
<dbReference type="EMBL" id="MU825412">
    <property type="protein sequence ID" value="KAJ7390733.1"/>
    <property type="molecule type" value="Genomic_DNA"/>
</dbReference>
<comment type="caution">
    <text evidence="2">The sequence shown here is derived from an EMBL/GenBank/DDBJ whole genome shotgun (WGS) entry which is preliminary data.</text>
</comment>
<organism evidence="2 3">
    <name type="scientific">Desmophyllum pertusum</name>
    <dbReference type="NCBI Taxonomy" id="174260"/>
    <lineage>
        <taxon>Eukaryota</taxon>
        <taxon>Metazoa</taxon>
        <taxon>Cnidaria</taxon>
        <taxon>Anthozoa</taxon>
        <taxon>Hexacorallia</taxon>
        <taxon>Scleractinia</taxon>
        <taxon>Caryophylliina</taxon>
        <taxon>Caryophylliidae</taxon>
        <taxon>Desmophyllum</taxon>
    </lineage>
</organism>
<proteinExistence type="predicted"/>
<name>A0A9X0D9N3_9CNID</name>
<keyword evidence="1" id="KW-0175">Coiled coil</keyword>
<accession>A0A9X0D9N3</accession>
<reference evidence="2" key="1">
    <citation type="submission" date="2023-01" db="EMBL/GenBank/DDBJ databases">
        <title>Genome assembly of the deep-sea coral Lophelia pertusa.</title>
        <authorList>
            <person name="Herrera S."/>
            <person name="Cordes E."/>
        </authorList>
    </citation>
    <scope>NUCLEOTIDE SEQUENCE</scope>
    <source>
        <strain evidence="2">USNM1676648</strain>
        <tissue evidence="2">Polyp</tissue>
    </source>
</reference>
<dbReference type="OrthoDB" id="5975224at2759"/>
<evidence type="ECO:0000313" key="2">
    <source>
        <dbReference type="EMBL" id="KAJ7390733.1"/>
    </source>
</evidence>
<evidence type="ECO:0000313" key="3">
    <source>
        <dbReference type="Proteomes" id="UP001163046"/>
    </source>
</evidence>
<dbReference type="AlphaFoldDB" id="A0A9X0D9N3"/>
<gene>
    <name evidence="2" type="ORF">OS493_022815</name>
</gene>
<sequence length="264" mass="31476">MVKIGRPITSCSEDRWNQLTNEQAKSLVCEINLEVSKIVAEMEVKLELLTVKFSTHEWYNLVSRLERKLKYLRECFPPYSVESCRSFEESQKSDILQEFKEFNKRKNYQEQYLNLKAEILNIERFLFENAPAKKKNEEIVQKLTQLRAQIDSNRSFLMEVKASIKSVTSEIIREKKAMQREVAHMKRQKANALQRLEELRATLQQKEVLLKETTEQRKIEHTALQREIQENKRLVQTLNDRMEEQKILQEKVCMLKHGWTNKTK</sequence>
<protein>
    <submittedName>
        <fullName evidence="2">Uncharacterized protein</fullName>
    </submittedName>
</protein>
<keyword evidence="3" id="KW-1185">Reference proteome</keyword>